<reference evidence="1" key="1">
    <citation type="submission" date="2016-10" db="EMBL/GenBank/DDBJ databases">
        <title>Sequence of Gallionella enrichment culture.</title>
        <authorList>
            <person name="Poehlein A."/>
            <person name="Muehling M."/>
            <person name="Daniel R."/>
        </authorList>
    </citation>
    <scope>NUCLEOTIDE SEQUENCE</scope>
</reference>
<proteinExistence type="predicted"/>
<accession>A0A1J5P955</accession>
<gene>
    <name evidence="1" type="ORF">GALL_506900</name>
</gene>
<evidence type="ECO:0000313" key="1">
    <source>
        <dbReference type="EMBL" id="OIQ67730.1"/>
    </source>
</evidence>
<dbReference type="EMBL" id="MLJW01005743">
    <property type="protein sequence ID" value="OIQ67730.1"/>
    <property type="molecule type" value="Genomic_DNA"/>
</dbReference>
<dbReference type="AlphaFoldDB" id="A0A1J5P955"/>
<organism evidence="1">
    <name type="scientific">mine drainage metagenome</name>
    <dbReference type="NCBI Taxonomy" id="410659"/>
    <lineage>
        <taxon>unclassified sequences</taxon>
        <taxon>metagenomes</taxon>
        <taxon>ecological metagenomes</taxon>
    </lineage>
</organism>
<protein>
    <submittedName>
        <fullName evidence="1">Uncharacterized protein</fullName>
    </submittedName>
</protein>
<sequence length="88" mass="9709">MQPALQVDENGFAGSDVTHEPVAVAFQRDRFARHHDFAIVRRGAEAQRADAIGIAESEQSVTGDQRDHCIRAEQAAMHGGDRGKDIRR</sequence>
<comment type="caution">
    <text evidence="1">The sequence shown here is derived from an EMBL/GenBank/DDBJ whole genome shotgun (WGS) entry which is preliminary data.</text>
</comment>
<name>A0A1J5P955_9ZZZZ</name>